<comment type="caution">
    <text evidence="7">The sequence shown here is derived from an EMBL/GenBank/DDBJ whole genome shotgun (WGS) entry which is preliminary data.</text>
</comment>
<reference evidence="7 8" key="1">
    <citation type="submission" date="2018-11" db="EMBL/GenBank/DDBJ databases">
        <authorList>
            <person name="Li F."/>
        </authorList>
    </citation>
    <scope>NUCLEOTIDE SEQUENCE [LARGE SCALE GENOMIC DNA]</scope>
    <source>
        <strain evidence="7 8">KIS18-7</strain>
    </source>
</reference>
<keyword evidence="2 7" id="KW-0489">Methyltransferase</keyword>
<dbReference type="PROSITE" id="PS00092">
    <property type="entry name" value="N6_MTASE"/>
    <property type="match status" value="1"/>
</dbReference>
<dbReference type="InterPro" id="IPR002941">
    <property type="entry name" value="DNA_methylase_N4/N6"/>
</dbReference>
<dbReference type="OrthoDB" id="9773060at2"/>
<dbReference type="Pfam" id="PF01555">
    <property type="entry name" value="N6_N4_Mtase"/>
    <property type="match status" value="1"/>
</dbReference>
<keyword evidence="8" id="KW-1185">Reference proteome</keyword>
<dbReference type="GO" id="GO:0032259">
    <property type="term" value="P:methylation"/>
    <property type="evidence" value="ECO:0007669"/>
    <property type="project" value="UniProtKB-KW"/>
</dbReference>
<dbReference type="GO" id="GO:0003677">
    <property type="term" value="F:DNA binding"/>
    <property type="evidence" value="ECO:0007669"/>
    <property type="project" value="InterPro"/>
</dbReference>
<protein>
    <submittedName>
        <fullName evidence="7">Site-specific DNA-methyltransferase</fullName>
    </submittedName>
</protein>
<keyword evidence="3 7" id="KW-0808">Transferase</keyword>
<keyword evidence="4" id="KW-0949">S-adenosyl-L-methionine</keyword>
<dbReference type="InterPro" id="IPR002295">
    <property type="entry name" value="N4/N6-MTase_EcoPI_Mod-like"/>
</dbReference>
<evidence type="ECO:0000256" key="2">
    <source>
        <dbReference type="ARBA" id="ARBA00022603"/>
    </source>
</evidence>
<dbReference type="EMBL" id="RJSG01000002">
    <property type="protein sequence ID" value="RNL78513.1"/>
    <property type="molecule type" value="Genomic_DNA"/>
</dbReference>
<accession>A0A3N0DSY7</accession>
<proteinExistence type="inferred from homology"/>
<organism evidence="7 8">
    <name type="scientific">Nocardioides marmorisolisilvae</name>
    <dbReference type="NCBI Taxonomy" id="1542737"/>
    <lineage>
        <taxon>Bacteria</taxon>
        <taxon>Bacillati</taxon>
        <taxon>Actinomycetota</taxon>
        <taxon>Actinomycetes</taxon>
        <taxon>Propionibacteriales</taxon>
        <taxon>Nocardioidaceae</taxon>
        <taxon>Nocardioides</taxon>
    </lineage>
</organism>
<evidence type="ECO:0000256" key="5">
    <source>
        <dbReference type="SAM" id="MobiDB-lite"/>
    </source>
</evidence>
<dbReference type="SUPFAM" id="SSF53335">
    <property type="entry name" value="S-adenosyl-L-methionine-dependent methyltransferases"/>
    <property type="match status" value="1"/>
</dbReference>
<feature type="compositionally biased region" description="Low complexity" evidence="5">
    <location>
        <begin position="9"/>
        <end position="24"/>
    </location>
</feature>
<feature type="region of interest" description="Disordered" evidence="5">
    <location>
        <begin position="49"/>
        <end position="68"/>
    </location>
</feature>
<sequence length="490" mass="53917">MCCSCSPDRTTWSSTSSPAPARPRTPCCWRTAPTVASAGRSRCSRLTRCPATRPRPRPGSPRWTRSLPPACARSRARSRRWCALAETYGLTWPGKKDALALAHTPPKGHLSTPNGRLDTVERSLGDVFIEGENLEVLKLLTPEYADAVKLIYVDPPYNTGNDPVYGDDYRDSSWLSMIYPRLVRARDLLTPDGLIAVSIDDHELHHLVTVMNEVFGEKNFITILNWRKRGTGGQVAKNAIINQVEYVVCFARDAAQLRLVGLPNENHGTARWRDFRKAGGQWQRRYRPKQFFPLWVLPDGSVSLTESPGAIAVHPTDATGEEGFWENGVPTTAERIDAGELRGRIIRGRWKIEQLEVAKQTTNAGNYLEIPSTRGTERLKALLGSVVLENPKPVELIHYLLHISDLRDGDVVLDFFAGSGTTGDAVLSWRAETGRDVSYVLVTSDHPVAAGTGAALAGFSTVAEIGLARVRAAADDVEALPPRTLKLVAD</sequence>
<evidence type="ECO:0000256" key="3">
    <source>
        <dbReference type="ARBA" id="ARBA00022679"/>
    </source>
</evidence>
<name>A0A3N0DSY7_9ACTN</name>
<evidence type="ECO:0000313" key="7">
    <source>
        <dbReference type="EMBL" id="RNL78513.1"/>
    </source>
</evidence>
<gene>
    <name evidence="7" type="ORF">EFL95_05310</name>
</gene>
<dbReference type="PRINTS" id="PR00506">
    <property type="entry name" value="D21N6MTFRASE"/>
</dbReference>
<dbReference type="InterPro" id="IPR029063">
    <property type="entry name" value="SAM-dependent_MTases_sf"/>
</dbReference>
<evidence type="ECO:0000256" key="1">
    <source>
        <dbReference type="ARBA" id="ARBA00006594"/>
    </source>
</evidence>
<dbReference type="Proteomes" id="UP000277094">
    <property type="component" value="Unassembled WGS sequence"/>
</dbReference>
<dbReference type="InterPro" id="IPR002052">
    <property type="entry name" value="DNA_methylase_N6_adenine_CS"/>
</dbReference>
<evidence type="ECO:0000256" key="4">
    <source>
        <dbReference type="ARBA" id="ARBA00022691"/>
    </source>
</evidence>
<evidence type="ECO:0000259" key="6">
    <source>
        <dbReference type="Pfam" id="PF01555"/>
    </source>
</evidence>
<dbReference type="AlphaFoldDB" id="A0A3N0DSY7"/>
<dbReference type="GO" id="GO:0008170">
    <property type="term" value="F:N-methyltransferase activity"/>
    <property type="evidence" value="ECO:0007669"/>
    <property type="project" value="InterPro"/>
</dbReference>
<dbReference type="Gene3D" id="3.40.50.150">
    <property type="entry name" value="Vaccinia Virus protein VP39"/>
    <property type="match status" value="1"/>
</dbReference>
<comment type="similarity">
    <text evidence="1">Belongs to the N(4)/N(6)-methyltransferase family.</text>
</comment>
<feature type="domain" description="DNA methylase N-4/N-6" evidence="6">
    <location>
        <begin position="148"/>
        <end position="427"/>
    </location>
</feature>
<feature type="region of interest" description="Disordered" evidence="5">
    <location>
        <begin position="1"/>
        <end position="24"/>
    </location>
</feature>
<evidence type="ECO:0000313" key="8">
    <source>
        <dbReference type="Proteomes" id="UP000277094"/>
    </source>
</evidence>